<dbReference type="NCBIfam" id="NF007095">
    <property type="entry name" value="PRK09549.1"/>
    <property type="match status" value="1"/>
</dbReference>
<organism evidence="2 3">
    <name type="scientific">Alicyclobacillus mengziensis</name>
    <dbReference type="NCBI Taxonomy" id="2931921"/>
    <lineage>
        <taxon>Bacteria</taxon>
        <taxon>Bacillati</taxon>
        <taxon>Bacillota</taxon>
        <taxon>Bacilli</taxon>
        <taxon>Bacillales</taxon>
        <taxon>Alicyclobacillaceae</taxon>
        <taxon>Alicyclobacillus</taxon>
    </lineage>
</organism>
<feature type="domain" description="Ribulose bisphosphate carboxylase large subunit C-terminal" evidence="1">
    <location>
        <begin position="347"/>
        <end position="425"/>
    </location>
</feature>
<keyword evidence="3" id="KW-1185">Reference proteome</keyword>
<evidence type="ECO:0000313" key="2">
    <source>
        <dbReference type="EMBL" id="QSO49690.1"/>
    </source>
</evidence>
<dbReference type="EC" id="5.3.2.5" evidence="2"/>
<name>A0A9X7W3H1_9BACL</name>
<feature type="domain" description="Ribulose bisphosphate carboxylase large subunit C-terminal" evidence="1">
    <location>
        <begin position="147"/>
        <end position="316"/>
    </location>
</feature>
<dbReference type="GO" id="GO:0015977">
    <property type="term" value="P:carbon fixation"/>
    <property type="evidence" value="ECO:0007669"/>
    <property type="project" value="InterPro"/>
</dbReference>
<dbReference type="GO" id="GO:0043715">
    <property type="term" value="F:2,3-diketo-5-methylthiopentyl-1-phosphate enolase activity"/>
    <property type="evidence" value="ECO:0007669"/>
    <property type="project" value="UniProtKB-EC"/>
</dbReference>
<dbReference type="InterPro" id="IPR036422">
    <property type="entry name" value="RuBisCO_lsu_N_sf"/>
</dbReference>
<dbReference type="InterPro" id="IPR036376">
    <property type="entry name" value="RuBisCO_lsu_C_sf"/>
</dbReference>
<protein>
    <submittedName>
        <fullName evidence="2">2,3-diketo-5-methylthiopentyl-1-phosphate enolase</fullName>
        <ecNumber evidence="2">5.3.2.5</ecNumber>
    </submittedName>
</protein>
<dbReference type="PANTHER" id="PTHR42704:SF17">
    <property type="entry name" value="RIBULOSE BISPHOSPHATE CARBOXYLASE LARGE CHAIN"/>
    <property type="match status" value="1"/>
</dbReference>
<dbReference type="SUPFAM" id="SSF54966">
    <property type="entry name" value="RuBisCO, large subunit, small (N-terminal) domain"/>
    <property type="match status" value="1"/>
</dbReference>
<evidence type="ECO:0000259" key="1">
    <source>
        <dbReference type="Pfam" id="PF00016"/>
    </source>
</evidence>
<gene>
    <name evidence="2" type="ORF">JZ786_04785</name>
</gene>
<dbReference type="SFLD" id="SFLDG00301">
    <property type="entry name" value="RuBisCO-like_proteins"/>
    <property type="match status" value="1"/>
</dbReference>
<accession>A0A9X7W3H1</accession>
<sequence length="429" mass="45297">MQIANEPREKGSYVVATYRVRDMQEKLAARAEGIAVGLTVGSWTDLPQAKQPAVLEYCGQVRGIRVLDEADPGALGETHSGSQDQTHSGLVTAEISIAYPVHNFNGTIASILTTVFGKLSMDGEIRLVRLDLGETLQRQFQGPKFGVTGIRDMLHIPDRPLLMSIFKACLGRNVDDLTDAFLEQARGGADLVKDDEIFFSEDYATPEQRVTAFSRAAREVEIETGRKVGYAVNLTGPASKLADRARRLCDLGAGALLFNAVAYGYDILAELAVDPDVTVPLMVHPAVSGALYGSATHGIASDIVLGSLMRLAGADIVIYPSPYGSVTLPRSEGLRLVGALRADSPHKPVLPAPSAGIYPGLVPKLVSDLGTDCIVNAGGAIHGHPGGVVDGASAFMAAITATVQGTSLHEAAENHGPLARALQKWGTGQ</sequence>
<keyword evidence="2" id="KW-0413">Isomerase</keyword>
<dbReference type="InterPro" id="IPR000685">
    <property type="entry name" value="RuBisCO_lsu_C"/>
</dbReference>
<dbReference type="PANTHER" id="PTHR42704">
    <property type="entry name" value="RIBULOSE BISPHOSPHATE CARBOXYLASE"/>
    <property type="match status" value="1"/>
</dbReference>
<dbReference type="EMBL" id="CP071182">
    <property type="protein sequence ID" value="QSO49690.1"/>
    <property type="molecule type" value="Genomic_DNA"/>
</dbReference>
<dbReference type="AlphaFoldDB" id="A0A9X7W3H1"/>
<evidence type="ECO:0000313" key="3">
    <source>
        <dbReference type="Proteomes" id="UP000663505"/>
    </source>
</evidence>
<dbReference type="KEGG" id="afx:JZ786_04785"/>
<dbReference type="RefSeq" id="WP_206658998.1">
    <property type="nucleotide sequence ID" value="NZ_CP071182.1"/>
</dbReference>
<dbReference type="SFLD" id="SFLDS00014">
    <property type="entry name" value="RuBisCO"/>
    <property type="match status" value="1"/>
</dbReference>
<proteinExistence type="predicted"/>
<dbReference type="Gene3D" id="3.30.70.150">
    <property type="entry name" value="RuBisCO large subunit, N-terminal domain"/>
    <property type="match status" value="1"/>
</dbReference>
<reference evidence="2 3" key="1">
    <citation type="submission" date="2021-02" db="EMBL/GenBank/DDBJ databases">
        <title>Alicyclobacillus curvatus sp. nov. and Alicyclobacillus mengziensis sp. nov., two acidophilic bacteria isolated from acid mine drainage.</title>
        <authorList>
            <person name="Huang Y."/>
        </authorList>
    </citation>
    <scope>NUCLEOTIDE SEQUENCE [LARGE SCALE GENOMIC DNA]</scope>
    <source>
        <strain evidence="2 3">S30H14</strain>
    </source>
</reference>
<dbReference type="Gene3D" id="3.20.20.110">
    <property type="entry name" value="Ribulose bisphosphate carboxylase, large subunit, C-terminal domain"/>
    <property type="match status" value="1"/>
</dbReference>
<dbReference type="SUPFAM" id="SSF51649">
    <property type="entry name" value="RuBisCo, C-terminal domain"/>
    <property type="match status" value="1"/>
</dbReference>
<dbReference type="InterPro" id="IPR033966">
    <property type="entry name" value="RuBisCO"/>
</dbReference>
<dbReference type="Proteomes" id="UP000663505">
    <property type="component" value="Chromosome"/>
</dbReference>
<dbReference type="Pfam" id="PF00016">
    <property type="entry name" value="RuBisCO_large"/>
    <property type="match status" value="2"/>
</dbReference>
<dbReference type="GO" id="GO:0016984">
    <property type="term" value="F:ribulose-bisphosphate carboxylase activity"/>
    <property type="evidence" value="ECO:0007669"/>
    <property type="project" value="InterPro"/>
</dbReference>
<dbReference type="GO" id="GO:0000287">
    <property type="term" value="F:magnesium ion binding"/>
    <property type="evidence" value="ECO:0007669"/>
    <property type="project" value="InterPro"/>
</dbReference>